<dbReference type="EMBL" id="CASHTH010002151">
    <property type="protein sequence ID" value="CAI8025437.1"/>
    <property type="molecule type" value="Genomic_DNA"/>
</dbReference>
<comment type="caution">
    <text evidence="1">The sequence shown here is derived from an EMBL/GenBank/DDBJ whole genome shotgun (WGS) entry which is preliminary data.</text>
</comment>
<gene>
    <name evidence="1" type="ORF">GBAR_LOCUS14699</name>
</gene>
<dbReference type="Proteomes" id="UP001174909">
    <property type="component" value="Unassembled WGS sequence"/>
</dbReference>
<sequence length="66" mass="6958">MATPQVATSREHALAVTRDYISQPRLTYRTVSGVNGPPGYSGSSKGEGLCEDCVTTTGGQFLARPL</sequence>
<proteinExistence type="predicted"/>
<organism evidence="1 2">
    <name type="scientific">Geodia barretti</name>
    <name type="common">Barrett's horny sponge</name>
    <dbReference type="NCBI Taxonomy" id="519541"/>
    <lineage>
        <taxon>Eukaryota</taxon>
        <taxon>Metazoa</taxon>
        <taxon>Porifera</taxon>
        <taxon>Demospongiae</taxon>
        <taxon>Heteroscleromorpha</taxon>
        <taxon>Tetractinellida</taxon>
        <taxon>Astrophorina</taxon>
        <taxon>Geodiidae</taxon>
        <taxon>Geodia</taxon>
    </lineage>
</organism>
<protein>
    <submittedName>
        <fullName evidence="1">V-type proton ATPase subunit B</fullName>
    </submittedName>
</protein>
<reference evidence="1" key="1">
    <citation type="submission" date="2023-03" db="EMBL/GenBank/DDBJ databases">
        <authorList>
            <person name="Steffen K."/>
            <person name="Cardenas P."/>
        </authorList>
    </citation>
    <scope>NUCLEOTIDE SEQUENCE</scope>
</reference>
<dbReference type="AlphaFoldDB" id="A0AA35WT07"/>
<evidence type="ECO:0000313" key="2">
    <source>
        <dbReference type="Proteomes" id="UP001174909"/>
    </source>
</evidence>
<keyword evidence="2" id="KW-1185">Reference proteome</keyword>
<accession>A0AA35WT07</accession>
<evidence type="ECO:0000313" key="1">
    <source>
        <dbReference type="EMBL" id="CAI8025437.1"/>
    </source>
</evidence>
<name>A0AA35WT07_GEOBA</name>